<evidence type="ECO:0000313" key="1">
    <source>
        <dbReference type="EMBL" id="EJG06071.1"/>
    </source>
</evidence>
<evidence type="ECO:0000313" key="2">
    <source>
        <dbReference type="Proteomes" id="UP000005095"/>
    </source>
</evidence>
<reference evidence="1 2" key="1">
    <citation type="submission" date="2011-08" db="EMBL/GenBank/DDBJ databases">
        <title>The complete genome of Methanofollis liminatans DSM 4140.</title>
        <authorList>
            <consortium name="US DOE Joint Genome Institute (JGI-PGF)"/>
            <person name="Lucas S."/>
            <person name="Han J."/>
            <person name="Lapidus A."/>
            <person name="Bruce D."/>
            <person name="Goodwin L."/>
            <person name="Pitluck S."/>
            <person name="Peters L."/>
            <person name="Kyrpides N."/>
            <person name="Mavromatis K."/>
            <person name="Ivanova N."/>
            <person name="Mikhailova N."/>
            <person name="Lu M."/>
            <person name="Detter J.C."/>
            <person name="Tapia R."/>
            <person name="Han C."/>
            <person name="Land M."/>
            <person name="Hauser L."/>
            <person name="Markowitz V."/>
            <person name="Cheng J.-F."/>
            <person name="Hugenholtz P."/>
            <person name="Woyke T."/>
            <person name="Wu D."/>
            <person name="Spring S."/>
            <person name="Schuler E."/>
            <person name="Brambilla E."/>
            <person name="Klenk H.-P."/>
            <person name="Eisen J.A."/>
        </authorList>
    </citation>
    <scope>NUCLEOTIDE SEQUENCE [LARGE SCALE GENOMIC DNA]</scope>
    <source>
        <strain evidence="1 2">DSM 4140</strain>
    </source>
</reference>
<dbReference type="Pfam" id="PF09579">
    <property type="entry name" value="Spore_YtfJ"/>
    <property type="match status" value="1"/>
</dbReference>
<sequence>MIRATAEELRNFISAKAIIGDPLDLGDKVIFSIATFGFGFGAASGRGKAEEGEGGGEGGGAGGGVTPIALLVVHKDVKGPEGVQIYSMTKKGQLSEIIETIGETLPSVVERVGGKVLEMRKACTEEGEKTPEEPEK</sequence>
<keyword evidence="2" id="KW-1185">Reference proteome</keyword>
<dbReference type="PANTHER" id="PTHR39162">
    <property type="entry name" value="GLL3345 PROTEIN"/>
    <property type="match status" value="1"/>
</dbReference>
<organism evidence="1 2">
    <name type="scientific">Methanofollis liminatans DSM 4140</name>
    <dbReference type="NCBI Taxonomy" id="28892"/>
    <lineage>
        <taxon>Archaea</taxon>
        <taxon>Methanobacteriati</taxon>
        <taxon>Methanobacteriota</taxon>
        <taxon>Stenosarchaea group</taxon>
        <taxon>Methanomicrobia</taxon>
        <taxon>Methanomicrobiales</taxon>
        <taxon>Methanomicrobiaceae</taxon>
        <taxon>Methanofollis</taxon>
    </lineage>
</organism>
<dbReference type="STRING" id="28892.Metli_0093"/>
<dbReference type="InterPro" id="IPR014229">
    <property type="entry name" value="Spore_YtfJ"/>
</dbReference>
<dbReference type="AlphaFoldDB" id="J0RX17"/>
<proteinExistence type="predicted"/>
<gene>
    <name evidence="1" type="ORF">Metli_0093</name>
</gene>
<accession>J0RX17</accession>
<dbReference type="PANTHER" id="PTHR39162:SF1">
    <property type="entry name" value="SPORULATION PROTEIN YTFJ"/>
    <property type="match status" value="1"/>
</dbReference>
<protein>
    <submittedName>
        <fullName evidence="1">Sporulation protein YtfJ</fullName>
    </submittedName>
</protein>
<dbReference type="HOGENOM" id="CLU_115880_2_1_2"/>
<dbReference type="Proteomes" id="UP000005095">
    <property type="component" value="Chromosome"/>
</dbReference>
<name>J0RX17_9EURY</name>
<dbReference type="EMBL" id="CM001555">
    <property type="protein sequence ID" value="EJG06071.1"/>
    <property type="molecule type" value="Genomic_DNA"/>
</dbReference>